<feature type="domain" description="ATPase AAA-3" evidence="1">
    <location>
        <begin position="47"/>
        <end position="176"/>
    </location>
</feature>
<dbReference type="Pfam" id="PF07726">
    <property type="entry name" value="AAA_3"/>
    <property type="match status" value="1"/>
</dbReference>
<dbReference type="PANTHER" id="PTHR42759:SF1">
    <property type="entry name" value="MAGNESIUM-CHELATASE SUBUNIT CHLD"/>
    <property type="match status" value="1"/>
</dbReference>
<dbReference type="SUPFAM" id="SSF52540">
    <property type="entry name" value="P-loop containing nucleoside triphosphate hydrolases"/>
    <property type="match status" value="1"/>
</dbReference>
<evidence type="ECO:0000259" key="1">
    <source>
        <dbReference type="Pfam" id="PF07726"/>
    </source>
</evidence>
<dbReference type="RefSeq" id="WP_379040756.1">
    <property type="nucleotide sequence ID" value="NZ_JBHSKW010000005.1"/>
</dbReference>
<feature type="domain" description="ChlI/MoxR AAA lid" evidence="2">
    <location>
        <begin position="249"/>
        <end position="317"/>
    </location>
</feature>
<dbReference type="Proteomes" id="UP001597546">
    <property type="component" value="Unassembled WGS sequence"/>
</dbReference>
<evidence type="ECO:0000259" key="2">
    <source>
        <dbReference type="Pfam" id="PF17863"/>
    </source>
</evidence>
<dbReference type="InterPro" id="IPR050764">
    <property type="entry name" value="CbbQ/NirQ/NorQ/GpvN"/>
</dbReference>
<keyword evidence="4" id="KW-1185">Reference proteome</keyword>
<dbReference type="InterPro" id="IPR011703">
    <property type="entry name" value="ATPase_AAA-3"/>
</dbReference>
<dbReference type="Gene3D" id="3.40.50.300">
    <property type="entry name" value="P-loop containing nucleotide triphosphate hydrolases"/>
    <property type="match status" value="1"/>
</dbReference>
<dbReference type="PIRSF" id="PIRSF002849">
    <property type="entry name" value="AAA_ATPase_chaperone_MoxR_prd"/>
    <property type="match status" value="1"/>
</dbReference>
<accession>A0ABW5TMZ5</accession>
<proteinExistence type="predicted"/>
<gene>
    <name evidence="3" type="ORF">ACFSSE_02115</name>
</gene>
<dbReference type="InterPro" id="IPR027417">
    <property type="entry name" value="P-loop_NTPase"/>
</dbReference>
<dbReference type="Gene3D" id="1.10.8.80">
    <property type="entry name" value="Magnesium chelatase subunit I, C-Terminal domain"/>
    <property type="match status" value="1"/>
</dbReference>
<dbReference type="PANTHER" id="PTHR42759">
    <property type="entry name" value="MOXR FAMILY PROTEIN"/>
    <property type="match status" value="1"/>
</dbReference>
<organism evidence="3 4">
    <name type="scientific">Pedobacter alpinus</name>
    <dbReference type="NCBI Taxonomy" id="1590643"/>
    <lineage>
        <taxon>Bacteria</taxon>
        <taxon>Pseudomonadati</taxon>
        <taxon>Bacteroidota</taxon>
        <taxon>Sphingobacteriia</taxon>
        <taxon>Sphingobacteriales</taxon>
        <taxon>Sphingobacteriaceae</taxon>
        <taxon>Pedobacter</taxon>
    </lineage>
</organism>
<evidence type="ECO:0000313" key="4">
    <source>
        <dbReference type="Proteomes" id="UP001597546"/>
    </source>
</evidence>
<dbReference type="CDD" id="cd00009">
    <property type="entry name" value="AAA"/>
    <property type="match status" value="1"/>
</dbReference>
<sequence length="320" mass="35387">MNYNSEAEAIDALSATYKEIRTEISKVIVGQDDVVKSVLISIFSNGHCLLVGVPGLAKTLLVQTVANVLDLSFNRIQFTPDLMPSDIIGSEILGDDRNFKFIKGPVFSNIILADEINRTPPKTQAALLEAMQEKSVTAAGVSHQLPKPFFVLATQNPIEQEGTYPLPEAQLDRFMFNVNLDYPSFEEELNIVKNTTGSKVNELKRILNADQINFFQQLIRKIPVSDHVLEYAVKLVAKTRPKGQYATEAVSKYLSWGAGPRASQNLVIGAKCHAAINGKYSPDIEDIQAVAMPILKHRIVRNYKAEAEGLSTEQIIEGLF</sequence>
<name>A0ABW5TMZ5_9SPHI</name>
<evidence type="ECO:0000313" key="3">
    <source>
        <dbReference type="EMBL" id="MFD2730486.1"/>
    </source>
</evidence>
<dbReference type="Pfam" id="PF17863">
    <property type="entry name" value="AAA_lid_2"/>
    <property type="match status" value="1"/>
</dbReference>
<dbReference type="EMBL" id="JBHULV010000008">
    <property type="protein sequence ID" value="MFD2730486.1"/>
    <property type="molecule type" value="Genomic_DNA"/>
</dbReference>
<reference evidence="4" key="1">
    <citation type="journal article" date="2019" name="Int. J. Syst. Evol. Microbiol.">
        <title>The Global Catalogue of Microorganisms (GCM) 10K type strain sequencing project: providing services to taxonomists for standard genome sequencing and annotation.</title>
        <authorList>
            <consortium name="The Broad Institute Genomics Platform"/>
            <consortium name="The Broad Institute Genome Sequencing Center for Infectious Disease"/>
            <person name="Wu L."/>
            <person name="Ma J."/>
        </authorList>
    </citation>
    <scope>NUCLEOTIDE SEQUENCE [LARGE SCALE GENOMIC DNA]</scope>
    <source>
        <strain evidence="4">KCTC 42456</strain>
    </source>
</reference>
<protein>
    <submittedName>
        <fullName evidence="3">AAA family ATPase</fullName>
    </submittedName>
</protein>
<dbReference type="InterPro" id="IPR041628">
    <property type="entry name" value="ChlI/MoxR_AAA_lid"/>
</dbReference>
<comment type="caution">
    <text evidence="3">The sequence shown here is derived from an EMBL/GenBank/DDBJ whole genome shotgun (WGS) entry which is preliminary data.</text>
</comment>